<comment type="caution">
    <text evidence="3">The sequence shown here is derived from an EMBL/GenBank/DDBJ whole genome shotgun (WGS) entry which is preliminary data.</text>
</comment>
<evidence type="ECO:0000259" key="2">
    <source>
        <dbReference type="Pfam" id="PF08327"/>
    </source>
</evidence>
<comment type="similarity">
    <text evidence="1">Belongs to the AHA1 family.</text>
</comment>
<dbReference type="InterPro" id="IPR013538">
    <property type="entry name" value="ASHA1/2-like_C"/>
</dbReference>
<evidence type="ECO:0000313" key="3">
    <source>
        <dbReference type="EMBL" id="NED95236.1"/>
    </source>
</evidence>
<dbReference type="EMBL" id="JAAGOB010000003">
    <property type="protein sequence ID" value="NED95236.1"/>
    <property type="molecule type" value="Genomic_DNA"/>
</dbReference>
<reference evidence="3 4" key="1">
    <citation type="submission" date="2020-02" db="EMBL/GenBank/DDBJ databases">
        <authorList>
            <person name="Li X.-J."/>
            <person name="Feng X.-M."/>
        </authorList>
    </citation>
    <scope>NUCLEOTIDE SEQUENCE [LARGE SCALE GENOMIC DNA]</scope>
    <source>
        <strain evidence="3 4">CGMCC 4.7225</strain>
    </source>
</reference>
<organism evidence="3 4">
    <name type="scientific">Phytoactinopolyspora alkaliphila</name>
    <dbReference type="NCBI Taxonomy" id="1783498"/>
    <lineage>
        <taxon>Bacteria</taxon>
        <taxon>Bacillati</taxon>
        <taxon>Actinomycetota</taxon>
        <taxon>Actinomycetes</taxon>
        <taxon>Jiangellales</taxon>
        <taxon>Jiangellaceae</taxon>
        <taxon>Phytoactinopolyspora</taxon>
    </lineage>
</organism>
<dbReference type="CDD" id="cd07826">
    <property type="entry name" value="SRPBCC_CalC_Aha1-like_9"/>
    <property type="match status" value="1"/>
</dbReference>
<evidence type="ECO:0000313" key="4">
    <source>
        <dbReference type="Proteomes" id="UP000469185"/>
    </source>
</evidence>
<dbReference type="AlphaFoldDB" id="A0A6N9YJP6"/>
<sequence>MTRWFAAPPALVFSAWTEPALLKRWYGARGWHIVECRVDLRVGGRWRFTWHGPDDERMSAGGMYQEIAAPERLVYSEEFDDHWYPGESVVVHVLTGHRGGTALTTTLRYSTRDVRDLVLSSAMERGVEEGYQRLDDMLIAVAGEE</sequence>
<dbReference type="SUPFAM" id="SSF55961">
    <property type="entry name" value="Bet v1-like"/>
    <property type="match status" value="1"/>
</dbReference>
<dbReference type="Pfam" id="PF08327">
    <property type="entry name" value="AHSA1"/>
    <property type="match status" value="1"/>
</dbReference>
<evidence type="ECO:0000256" key="1">
    <source>
        <dbReference type="ARBA" id="ARBA00006817"/>
    </source>
</evidence>
<dbReference type="InterPro" id="IPR023393">
    <property type="entry name" value="START-like_dom_sf"/>
</dbReference>
<feature type="domain" description="Activator of Hsp90 ATPase homologue 1/2-like C-terminal" evidence="2">
    <location>
        <begin position="6"/>
        <end position="138"/>
    </location>
</feature>
<gene>
    <name evidence="3" type="ORF">G1H11_07900</name>
</gene>
<dbReference type="Gene3D" id="3.30.530.20">
    <property type="match status" value="1"/>
</dbReference>
<name>A0A6N9YJP6_9ACTN</name>
<keyword evidence="4" id="KW-1185">Reference proteome</keyword>
<accession>A0A6N9YJP6</accession>
<dbReference type="RefSeq" id="WP_163817938.1">
    <property type="nucleotide sequence ID" value="NZ_JAAGOB010000003.1"/>
</dbReference>
<dbReference type="Proteomes" id="UP000469185">
    <property type="component" value="Unassembled WGS sequence"/>
</dbReference>
<protein>
    <submittedName>
        <fullName evidence="3">SRPBCC family protein</fullName>
    </submittedName>
</protein>
<proteinExistence type="inferred from homology"/>